<protein>
    <submittedName>
        <fullName evidence="1">Uncharacterized protein</fullName>
    </submittedName>
</protein>
<evidence type="ECO:0000313" key="1">
    <source>
        <dbReference type="EMBL" id="QJA85486.1"/>
    </source>
</evidence>
<reference evidence="1" key="1">
    <citation type="submission" date="2020-03" db="EMBL/GenBank/DDBJ databases">
        <title>The deep terrestrial virosphere.</title>
        <authorList>
            <person name="Holmfeldt K."/>
            <person name="Nilsson E."/>
            <person name="Simone D."/>
            <person name="Lopez-Fernandez M."/>
            <person name="Wu X."/>
            <person name="de Brujin I."/>
            <person name="Lundin D."/>
            <person name="Andersson A."/>
            <person name="Bertilsson S."/>
            <person name="Dopson M."/>
        </authorList>
    </citation>
    <scope>NUCLEOTIDE SEQUENCE</scope>
    <source>
        <strain evidence="1">MM415B02217</strain>
    </source>
</reference>
<dbReference type="AlphaFoldDB" id="A0A6M3KTX8"/>
<proteinExistence type="predicted"/>
<accession>A0A6M3KTX8</accession>
<name>A0A6M3KTX8_9ZZZZ</name>
<sequence length="132" mass="15299">MEKHKKKALETDCLCSKCIFRFQCFTQERVFSDPIYQGLFEALMAQGKSKEEALDEVANEIKLRMNRFDLQPFEPVIQPYTIPYPNLAPDVQPYVQPWTVISDSISFDANDKGEVLVSYTMHDGKEVSWILQ</sequence>
<gene>
    <name evidence="1" type="ORF">MM415B02217_0014</name>
</gene>
<dbReference type="EMBL" id="MT142577">
    <property type="protein sequence ID" value="QJA85486.1"/>
    <property type="molecule type" value="Genomic_DNA"/>
</dbReference>
<organism evidence="1">
    <name type="scientific">viral metagenome</name>
    <dbReference type="NCBI Taxonomy" id="1070528"/>
    <lineage>
        <taxon>unclassified sequences</taxon>
        <taxon>metagenomes</taxon>
        <taxon>organismal metagenomes</taxon>
    </lineage>
</organism>